<dbReference type="EMBL" id="BPLR01000408">
    <property type="protein sequence ID" value="GIY94580.1"/>
    <property type="molecule type" value="Genomic_DNA"/>
</dbReference>
<organism evidence="1 2">
    <name type="scientific">Caerostris extrusa</name>
    <name type="common">Bark spider</name>
    <name type="synonym">Caerostris bankana</name>
    <dbReference type="NCBI Taxonomy" id="172846"/>
    <lineage>
        <taxon>Eukaryota</taxon>
        <taxon>Metazoa</taxon>
        <taxon>Ecdysozoa</taxon>
        <taxon>Arthropoda</taxon>
        <taxon>Chelicerata</taxon>
        <taxon>Arachnida</taxon>
        <taxon>Araneae</taxon>
        <taxon>Araneomorphae</taxon>
        <taxon>Entelegynae</taxon>
        <taxon>Araneoidea</taxon>
        <taxon>Araneidae</taxon>
        <taxon>Caerostris</taxon>
    </lineage>
</organism>
<dbReference type="Proteomes" id="UP001054945">
    <property type="component" value="Unassembled WGS sequence"/>
</dbReference>
<gene>
    <name evidence="1" type="ORF">CEXT_73191</name>
</gene>
<reference evidence="1 2" key="1">
    <citation type="submission" date="2021-06" db="EMBL/GenBank/DDBJ databases">
        <title>Caerostris extrusa draft genome.</title>
        <authorList>
            <person name="Kono N."/>
            <person name="Arakawa K."/>
        </authorList>
    </citation>
    <scope>NUCLEOTIDE SEQUENCE [LARGE SCALE GENOMIC DNA]</scope>
</reference>
<proteinExistence type="predicted"/>
<protein>
    <submittedName>
        <fullName evidence="1">Uncharacterized protein</fullName>
    </submittedName>
</protein>
<evidence type="ECO:0000313" key="1">
    <source>
        <dbReference type="EMBL" id="GIY94580.1"/>
    </source>
</evidence>
<accession>A0AAV4XK60</accession>
<sequence>MGKQFHCKNIDERKRNVFSFKQYRDKATALRPNCVLLFEEDFKGGEKEVLARSPKRHDSEYPMFTEQRRKLFLSWPYFDMAGTK</sequence>
<name>A0AAV4XK60_CAEEX</name>
<dbReference type="AlphaFoldDB" id="A0AAV4XK60"/>
<evidence type="ECO:0000313" key="2">
    <source>
        <dbReference type="Proteomes" id="UP001054945"/>
    </source>
</evidence>
<keyword evidence="2" id="KW-1185">Reference proteome</keyword>
<comment type="caution">
    <text evidence="1">The sequence shown here is derived from an EMBL/GenBank/DDBJ whole genome shotgun (WGS) entry which is preliminary data.</text>
</comment>